<dbReference type="RefSeq" id="WP_275118456.1">
    <property type="nucleotide sequence ID" value="NZ_JAOTPO010000006.1"/>
</dbReference>
<evidence type="ECO:0000313" key="1">
    <source>
        <dbReference type="EMBL" id="MDE5413838.1"/>
    </source>
</evidence>
<keyword evidence="2" id="KW-1185">Reference proteome</keyword>
<evidence type="ECO:0000313" key="2">
    <source>
        <dbReference type="Proteomes" id="UP001148125"/>
    </source>
</evidence>
<reference evidence="1" key="1">
    <citation type="submission" date="2024-05" db="EMBL/GenBank/DDBJ databases">
        <title>Alkalihalobacillus sp. strain MEB203 novel alkaliphilic bacterium from Lonar Lake, India.</title>
        <authorList>
            <person name="Joshi A."/>
            <person name="Thite S."/>
            <person name="Mengade P."/>
        </authorList>
    </citation>
    <scope>NUCLEOTIDE SEQUENCE</scope>
    <source>
        <strain evidence="1">MEB 203</strain>
    </source>
</reference>
<protein>
    <submittedName>
        <fullName evidence="1">Uncharacterized protein</fullName>
    </submittedName>
</protein>
<comment type="caution">
    <text evidence="1">The sequence shown here is derived from an EMBL/GenBank/DDBJ whole genome shotgun (WGS) entry which is preliminary data.</text>
</comment>
<accession>A0ABT5VEG1</accession>
<organism evidence="1 2">
    <name type="scientific">Alkalihalobacterium chitinilyticum</name>
    <dbReference type="NCBI Taxonomy" id="2980103"/>
    <lineage>
        <taxon>Bacteria</taxon>
        <taxon>Bacillati</taxon>
        <taxon>Bacillota</taxon>
        <taxon>Bacilli</taxon>
        <taxon>Bacillales</taxon>
        <taxon>Bacillaceae</taxon>
        <taxon>Alkalihalobacterium</taxon>
    </lineage>
</organism>
<proteinExistence type="predicted"/>
<name>A0ABT5VEG1_9BACI</name>
<gene>
    <name evidence="1" type="ORF">N7Z68_10615</name>
</gene>
<sequence length="67" mass="8056">MRLRKGLVALSIFTIMFIAAWQADSFNDRMIQMYNLDEEHENMGILEAPQQIQQLEPFRPREYIKIR</sequence>
<dbReference type="Proteomes" id="UP001148125">
    <property type="component" value="Unassembled WGS sequence"/>
</dbReference>
<dbReference type="EMBL" id="JAOTPO010000006">
    <property type="protein sequence ID" value="MDE5413838.1"/>
    <property type="molecule type" value="Genomic_DNA"/>
</dbReference>